<reference evidence="5" key="1">
    <citation type="submission" date="2023-01" db="EMBL/GenBank/DDBJ databases">
        <title>The chitinases involved in constricting ring structure development in the nematode-trapping fungus Drechslerella dactyloides.</title>
        <authorList>
            <person name="Wang R."/>
            <person name="Zhang L."/>
            <person name="Tang P."/>
            <person name="Li S."/>
            <person name="Liang L."/>
        </authorList>
    </citation>
    <scope>NUCLEOTIDE SEQUENCE</scope>
    <source>
        <strain evidence="5">YMF1.00031</strain>
    </source>
</reference>
<dbReference type="PROSITE" id="PS00113">
    <property type="entry name" value="ADENYLATE_KINASE"/>
    <property type="match status" value="1"/>
</dbReference>
<proteinExistence type="inferred from homology"/>
<dbReference type="SUPFAM" id="SSF52540">
    <property type="entry name" value="P-loop containing nucleoside triphosphate hydrolases"/>
    <property type="match status" value="1"/>
</dbReference>
<evidence type="ECO:0000256" key="1">
    <source>
        <dbReference type="ARBA" id="ARBA00022679"/>
    </source>
</evidence>
<dbReference type="AlphaFoldDB" id="A0AAD6IPZ7"/>
<dbReference type="InterPro" id="IPR000850">
    <property type="entry name" value="Adenylat/UMP-CMP_kin"/>
</dbReference>
<sequence>MEVKVQPVAPSDVETNENPIAVGEDKFIFIMGGPGAGKSTLCRAVAAIEPNFIHISVGSLIRACKSRAGANEPETGSFKDLENRTRDYMLAAQLLPADLVLAIIKQGIDEIRSSSLGKKVFLIDGYPRDAEQAISMIHHELNFGDNMTLIQFVCDSEEMLKRVLERPAEGRIDYNRITFNEMVNQYLSEIPEIVRFLHRKMPFQSMLHFRSGGSLDELVPRFKTLIQKSCEQKISESDRQQYRRRPLKKQRIGLPAGFE</sequence>
<comment type="caution">
    <text evidence="5">The sequence shown here is derived from an EMBL/GenBank/DDBJ whole genome shotgun (WGS) entry which is preliminary data.</text>
</comment>
<dbReference type="InterPro" id="IPR027417">
    <property type="entry name" value="P-loop_NTPase"/>
</dbReference>
<dbReference type="EMBL" id="JAQGDS010000014">
    <property type="protein sequence ID" value="KAJ6256198.1"/>
    <property type="molecule type" value="Genomic_DNA"/>
</dbReference>
<dbReference type="Proteomes" id="UP001221413">
    <property type="component" value="Unassembled WGS sequence"/>
</dbReference>
<dbReference type="GO" id="GO:0019205">
    <property type="term" value="F:nucleobase-containing compound kinase activity"/>
    <property type="evidence" value="ECO:0007669"/>
    <property type="project" value="InterPro"/>
</dbReference>
<evidence type="ECO:0000256" key="3">
    <source>
        <dbReference type="ARBA" id="ARBA00022777"/>
    </source>
</evidence>
<keyword evidence="6" id="KW-1185">Reference proteome</keyword>
<accession>A0AAD6IPZ7</accession>
<evidence type="ECO:0000256" key="4">
    <source>
        <dbReference type="RuleBase" id="RU003330"/>
    </source>
</evidence>
<name>A0AAD6IPZ7_DREDA</name>
<evidence type="ECO:0000313" key="5">
    <source>
        <dbReference type="EMBL" id="KAJ6256198.1"/>
    </source>
</evidence>
<dbReference type="PRINTS" id="PR00094">
    <property type="entry name" value="ADENYLTKNASE"/>
</dbReference>
<evidence type="ECO:0000313" key="6">
    <source>
        <dbReference type="Proteomes" id="UP001221413"/>
    </source>
</evidence>
<keyword evidence="3 4" id="KW-0418">Kinase</keyword>
<evidence type="ECO:0008006" key="7">
    <source>
        <dbReference type="Google" id="ProtNLM"/>
    </source>
</evidence>
<dbReference type="InterPro" id="IPR033690">
    <property type="entry name" value="Adenylat_kinase_CS"/>
</dbReference>
<keyword evidence="1 4" id="KW-0808">Transferase</keyword>
<dbReference type="Pfam" id="PF13207">
    <property type="entry name" value="AAA_17"/>
    <property type="match status" value="1"/>
</dbReference>
<keyword evidence="2" id="KW-0547">Nucleotide-binding</keyword>
<protein>
    <recommendedName>
        <fullName evidence="7">Adenylate kinase</fullName>
    </recommendedName>
</protein>
<evidence type="ECO:0000256" key="2">
    <source>
        <dbReference type="ARBA" id="ARBA00022741"/>
    </source>
</evidence>
<dbReference type="Gene3D" id="3.40.50.300">
    <property type="entry name" value="P-loop containing nucleotide triphosphate hydrolases"/>
    <property type="match status" value="1"/>
</dbReference>
<comment type="similarity">
    <text evidence="4">Belongs to the adenylate kinase family.</text>
</comment>
<dbReference type="GO" id="GO:0006139">
    <property type="term" value="P:nucleobase-containing compound metabolic process"/>
    <property type="evidence" value="ECO:0007669"/>
    <property type="project" value="InterPro"/>
</dbReference>
<dbReference type="PANTHER" id="PTHR23359">
    <property type="entry name" value="NUCLEOTIDE KINASE"/>
    <property type="match status" value="1"/>
</dbReference>
<gene>
    <name evidence="5" type="ORF">Dda_9033</name>
</gene>
<organism evidence="5 6">
    <name type="scientific">Drechslerella dactyloides</name>
    <name type="common">Nematode-trapping fungus</name>
    <name type="synonym">Arthrobotrys dactyloides</name>
    <dbReference type="NCBI Taxonomy" id="74499"/>
    <lineage>
        <taxon>Eukaryota</taxon>
        <taxon>Fungi</taxon>
        <taxon>Dikarya</taxon>
        <taxon>Ascomycota</taxon>
        <taxon>Pezizomycotina</taxon>
        <taxon>Orbiliomycetes</taxon>
        <taxon>Orbiliales</taxon>
        <taxon>Orbiliaceae</taxon>
        <taxon>Drechslerella</taxon>
    </lineage>
</organism>
<dbReference type="GO" id="GO:0005524">
    <property type="term" value="F:ATP binding"/>
    <property type="evidence" value="ECO:0007669"/>
    <property type="project" value="InterPro"/>
</dbReference>